<evidence type="ECO:0000313" key="2">
    <source>
        <dbReference type="EMBL" id="UUX48630.1"/>
    </source>
</evidence>
<gene>
    <name evidence="2" type="ORF">NUH88_14570</name>
</gene>
<dbReference type="AlphaFoldDB" id="A0A9J7AN89"/>
<sequence>MRAASLLLAGGMLVLAMVGPAPAATIREGAAAVLERAESRETALGTLIFYDPEADLAGGEGGQPYGAGDREWAESCLAIYDLYRQLGGEKPDGRLHFRRDGGRFFIAVSGAPGRWFDSRDAALSDLLRLLLIRSGTVAESLTSAARSASPNASLAALSSALDRVLLDEISPVILSPGEVRTLQFDDADIAVGTKGLKVRTDSGESGGVSAAVSPASIGTGSRQFVLGFREGRYFRPVSEREVTVRDGMAREAATADEPVQTAAVPLQDGVTAAIASSGEIMRYTVPVSEGGQISVTSTGPSDVEAVLWASDGTVVARDDDGGDGYNFALEADLEAGSYTLEVRHCCAGTGPFGLTVSQQ</sequence>
<dbReference type="Proteomes" id="UP001060336">
    <property type="component" value="Chromosome"/>
</dbReference>
<dbReference type="RefSeq" id="WP_257767137.1">
    <property type="nucleotide sequence ID" value="NZ_CP102480.1"/>
</dbReference>
<dbReference type="Gene3D" id="2.60.120.380">
    <property type="match status" value="1"/>
</dbReference>
<reference evidence="2" key="1">
    <citation type="submission" date="2022-08" db="EMBL/GenBank/DDBJ databases">
        <title>Nisaea acidiphila sp. nov., isolated from a marine algal debris and emended description of the genus Nisaea Urios et al. 2008.</title>
        <authorList>
            <person name="Kwon K."/>
        </authorList>
    </citation>
    <scope>NUCLEOTIDE SEQUENCE</scope>
    <source>
        <strain evidence="2">MEBiC11861</strain>
    </source>
</reference>
<dbReference type="EMBL" id="CP102480">
    <property type="protein sequence ID" value="UUX48630.1"/>
    <property type="molecule type" value="Genomic_DNA"/>
</dbReference>
<feature type="chain" id="PRO_5039920867" evidence="1">
    <location>
        <begin position="24"/>
        <end position="359"/>
    </location>
</feature>
<accession>A0A9J7AN89</accession>
<dbReference type="KEGG" id="naci:NUH88_14570"/>
<keyword evidence="3" id="KW-1185">Reference proteome</keyword>
<organism evidence="2 3">
    <name type="scientific">Nisaea acidiphila</name>
    <dbReference type="NCBI Taxonomy" id="1862145"/>
    <lineage>
        <taxon>Bacteria</taxon>
        <taxon>Pseudomonadati</taxon>
        <taxon>Pseudomonadota</taxon>
        <taxon>Alphaproteobacteria</taxon>
        <taxon>Rhodospirillales</taxon>
        <taxon>Thalassobaculaceae</taxon>
        <taxon>Nisaea</taxon>
    </lineage>
</organism>
<evidence type="ECO:0000313" key="3">
    <source>
        <dbReference type="Proteomes" id="UP001060336"/>
    </source>
</evidence>
<keyword evidence="1" id="KW-0732">Signal</keyword>
<name>A0A9J7AN89_9PROT</name>
<proteinExistence type="predicted"/>
<protein>
    <submittedName>
        <fullName evidence="2">Uncharacterized protein</fullName>
    </submittedName>
</protein>
<feature type="signal peptide" evidence="1">
    <location>
        <begin position="1"/>
        <end position="23"/>
    </location>
</feature>
<evidence type="ECO:0000256" key="1">
    <source>
        <dbReference type="SAM" id="SignalP"/>
    </source>
</evidence>